<dbReference type="Proteomes" id="UP000004848">
    <property type="component" value="Unassembled WGS sequence"/>
</dbReference>
<proteinExistence type="predicted"/>
<protein>
    <submittedName>
        <fullName evidence="1">Putative transposase protein</fullName>
    </submittedName>
</protein>
<organism evidence="1 2">
    <name type="scientific">Roseibium aggregatum (strain ATCC 25650 / DSM 13394 / JCM 20685 / NBRC 16684 / NCIMB 2208 / IAM 12614 / B1)</name>
    <name type="common">Stappia aggregata</name>
    <dbReference type="NCBI Taxonomy" id="384765"/>
    <lineage>
        <taxon>Bacteria</taxon>
        <taxon>Pseudomonadati</taxon>
        <taxon>Pseudomonadota</taxon>
        <taxon>Alphaproteobacteria</taxon>
        <taxon>Hyphomicrobiales</taxon>
        <taxon>Stappiaceae</taxon>
        <taxon>Roseibium</taxon>
    </lineage>
</organism>
<sequence>MRLLIFAIEYTNYNHNQTAKYFSDFYFNEFFLKKPDWQAAGRRLRLVRPYQGLPELDYPFHDRDTLVTACGRICMHRKKINVSTVLAGQKLGIMEVEDGIWLISFMSYDLGYIDLEQRTLQTIDNPFGTRL</sequence>
<dbReference type="AlphaFoldDB" id="A0NSF6"/>
<name>A0NSF6_ROSAI</name>
<accession>A0NSF6</accession>
<dbReference type="EMBL" id="AAUW01000006">
    <property type="protein sequence ID" value="EAV44485.1"/>
    <property type="molecule type" value="Genomic_DNA"/>
</dbReference>
<reference evidence="1 2" key="1">
    <citation type="submission" date="2006-05" db="EMBL/GenBank/DDBJ databases">
        <authorList>
            <person name="King G."/>
            <person name="Ferriera S."/>
            <person name="Johnson J."/>
            <person name="Kravitz S."/>
            <person name="Beeson K."/>
            <person name="Sutton G."/>
            <person name="Rogers Y.-H."/>
            <person name="Friedman R."/>
            <person name="Frazier M."/>
            <person name="Venter J.C."/>
        </authorList>
    </citation>
    <scope>NUCLEOTIDE SEQUENCE [LARGE SCALE GENOMIC DNA]</scope>
    <source>
        <strain evidence="2">ATCC 25650 / DSM 13394 / JCM 20685 / NBRC 16684 / NCIMB 2208 / IAM 12614 / B1</strain>
    </source>
</reference>
<evidence type="ECO:0000313" key="1">
    <source>
        <dbReference type="EMBL" id="EAV44485.1"/>
    </source>
</evidence>
<evidence type="ECO:0000313" key="2">
    <source>
        <dbReference type="Proteomes" id="UP000004848"/>
    </source>
</evidence>
<dbReference type="eggNOG" id="COG2801">
    <property type="taxonomic scope" value="Bacteria"/>
</dbReference>
<gene>
    <name evidence="1" type="ORF">SIAM614_04965</name>
</gene>
<comment type="caution">
    <text evidence="1">The sequence shown here is derived from an EMBL/GenBank/DDBJ whole genome shotgun (WGS) entry which is preliminary data.</text>
</comment>